<dbReference type="GO" id="GO:0005829">
    <property type="term" value="C:cytosol"/>
    <property type="evidence" value="ECO:0007669"/>
    <property type="project" value="EnsemblFungi"/>
</dbReference>
<dbReference type="RefSeq" id="XP_002546684.1">
    <property type="nucleotide sequence ID" value="XM_002546638.1"/>
</dbReference>
<dbReference type="GeneID" id="8300026"/>
<feature type="region of interest" description="Disordered" evidence="1">
    <location>
        <begin position="611"/>
        <end position="631"/>
    </location>
</feature>
<gene>
    <name evidence="3" type="ORF">CTRG_06162</name>
</gene>
<reference evidence="3 4" key="1">
    <citation type="journal article" date="2009" name="Nature">
        <title>Evolution of pathogenicity and sexual reproduction in eight Candida genomes.</title>
        <authorList>
            <person name="Butler G."/>
            <person name="Rasmussen M.D."/>
            <person name="Lin M.F."/>
            <person name="Santos M.A."/>
            <person name="Sakthikumar S."/>
            <person name="Munro C.A."/>
            <person name="Rheinbay E."/>
            <person name="Grabherr M."/>
            <person name="Forche A."/>
            <person name="Reedy J.L."/>
            <person name="Agrafioti I."/>
            <person name="Arnaud M.B."/>
            <person name="Bates S."/>
            <person name="Brown A.J."/>
            <person name="Brunke S."/>
            <person name="Costanzo M.C."/>
            <person name="Fitzpatrick D.A."/>
            <person name="de Groot P.W."/>
            <person name="Harris D."/>
            <person name="Hoyer L.L."/>
            <person name="Hube B."/>
            <person name="Klis F.M."/>
            <person name="Kodira C."/>
            <person name="Lennard N."/>
            <person name="Logue M.E."/>
            <person name="Martin R."/>
            <person name="Neiman A.M."/>
            <person name="Nikolaou E."/>
            <person name="Quail M.A."/>
            <person name="Quinn J."/>
            <person name="Santos M.C."/>
            <person name="Schmitzberger F.F."/>
            <person name="Sherlock G."/>
            <person name="Shah P."/>
            <person name="Silverstein K.A."/>
            <person name="Skrzypek M.S."/>
            <person name="Soll D."/>
            <person name="Staggs R."/>
            <person name="Stansfield I."/>
            <person name="Stumpf M.P."/>
            <person name="Sudbery P.E."/>
            <person name="Srikantha T."/>
            <person name="Zeng Q."/>
            <person name="Berman J."/>
            <person name="Berriman M."/>
            <person name="Heitman J."/>
            <person name="Gow N.A."/>
            <person name="Lorenz M.C."/>
            <person name="Birren B.W."/>
            <person name="Kellis M."/>
            <person name="Cuomo C.A."/>
        </authorList>
    </citation>
    <scope>NUCLEOTIDE SEQUENCE [LARGE SCALE GENOMIC DNA]</scope>
    <source>
        <strain evidence="4">ATCC MYA-3404 / T1</strain>
    </source>
</reference>
<dbReference type="eggNOG" id="KOG2375">
    <property type="taxonomic scope" value="Eukaryota"/>
</dbReference>
<dbReference type="GO" id="GO:0034063">
    <property type="term" value="P:stress granule assembly"/>
    <property type="evidence" value="ECO:0007669"/>
    <property type="project" value="EnsemblFungi"/>
</dbReference>
<dbReference type="PANTHER" id="PTHR12854">
    <property type="entry name" value="ATAXIN 2-RELATED"/>
    <property type="match status" value="1"/>
</dbReference>
<feature type="compositionally biased region" description="Basic and acidic residues" evidence="1">
    <location>
        <begin position="352"/>
        <end position="364"/>
    </location>
</feature>
<feature type="compositionally biased region" description="Low complexity" evidence="1">
    <location>
        <begin position="556"/>
        <end position="569"/>
    </location>
</feature>
<dbReference type="InterPro" id="IPR045117">
    <property type="entry name" value="ATXN2-like"/>
</dbReference>
<accession>C5MJB9</accession>
<proteinExistence type="predicted"/>
<dbReference type="VEuPathDB" id="FungiDB:CTRG_06162"/>
<organism evidence="3 4">
    <name type="scientific">Candida tropicalis (strain ATCC MYA-3404 / T1)</name>
    <name type="common">Yeast</name>
    <dbReference type="NCBI Taxonomy" id="294747"/>
    <lineage>
        <taxon>Eukaryota</taxon>
        <taxon>Fungi</taxon>
        <taxon>Dikarya</taxon>
        <taxon>Ascomycota</taxon>
        <taxon>Saccharomycotina</taxon>
        <taxon>Pichiomycetes</taxon>
        <taxon>Debaryomycetaceae</taxon>
        <taxon>Candida/Lodderomyces clade</taxon>
        <taxon>Candida</taxon>
    </lineage>
</organism>
<dbReference type="Pfam" id="PF14438">
    <property type="entry name" value="SM-ATX"/>
    <property type="match status" value="1"/>
</dbReference>
<feature type="domain" description="LsmAD" evidence="2">
    <location>
        <begin position="175"/>
        <end position="246"/>
    </location>
</feature>
<dbReference type="GO" id="GO:0003729">
    <property type="term" value="F:mRNA binding"/>
    <property type="evidence" value="ECO:0007669"/>
    <property type="project" value="TreeGrafter"/>
</dbReference>
<dbReference type="GO" id="GO:0005840">
    <property type="term" value="C:ribosome"/>
    <property type="evidence" value="ECO:0007669"/>
    <property type="project" value="EnsemblFungi"/>
</dbReference>
<feature type="region of interest" description="Disordered" evidence="1">
    <location>
        <begin position="1"/>
        <end position="26"/>
    </location>
</feature>
<dbReference type="KEGG" id="ctp:CTRG_06162"/>
<dbReference type="Pfam" id="PF06741">
    <property type="entry name" value="LsmAD"/>
    <property type="match status" value="1"/>
</dbReference>
<evidence type="ECO:0000313" key="3">
    <source>
        <dbReference type="EMBL" id="EER30122.1"/>
    </source>
</evidence>
<evidence type="ECO:0000256" key="1">
    <source>
        <dbReference type="SAM" id="MobiDB-lite"/>
    </source>
</evidence>
<dbReference type="Proteomes" id="UP000002037">
    <property type="component" value="Unassembled WGS sequence"/>
</dbReference>
<feature type="compositionally biased region" description="Polar residues" evidence="1">
    <location>
        <begin position="257"/>
        <end position="273"/>
    </location>
</feature>
<protein>
    <recommendedName>
        <fullName evidence="2">LsmAD domain-containing protein</fullName>
    </recommendedName>
</protein>
<name>C5MJB9_CANTT</name>
<dbReference type="GO" id="GO:0010494">
    <property type="term" value="C:cytoplasmic stress granule"/>
    <property type="evidence" value="ECO:0007669"/>
    <property type="project" value="EnsemblFungi"/>
</dbReference>
<dbReference type="STRING" id="294747.C5MJB9"/>
<dbReference type="GO" id="GO:1901524">
    <property type="term" value="P:regulation of mitophagy"/>
    <property type="evidence" value="ECO:0007669"/>
    <property type="project" value="EnsemblFungi"/>
</dbReference>
<keyword evidence="4" id="KW-1185">Reference proteome</keyword>
<feature type="compositionally biased region" description="Polar residues" evidence="1">
    <location>
        <begin position="1"/>
        <end position="12"/>
    </location>
</feature>
<feature type="compositionally biased region" description="Low complexity" evidence="1">
    <location>
        <begin position="407"/>
        <end position="417"/>
    </location>
</feature>
<dbReference type="GO" id="GO:0043007">
    <property type="term" value="P:maintenance of rDNA"/>
    <property type="evidence" value="ECO:0007669"/>
    <property type="project" value="EnsemblFungi"/>
</dbReference>
<dbReference type="OrthoDB" id="2275718at2759"/>
<dbReference type="SMART" id="SM01272">
    <property type="entry name" value="LsmAD"/>
    <property type="match status" value="1"/>
</dbReference>
<dbReference type="GO" id="GO:0044877">
    <property type="term" value="F:protein-containing complex binding"/>
    <property type="evidence" value="ECO:0007669"/>
    <property type="project" value="EnsemblFungi"/>
</dbReference>
<feature type="region of interest" description="Disordered" evidence="1">
    <location>
        <begin position="257"/>
        <end position="306"/>
    </location>
</feature>
<dbReference type="InterPro" id="IPR025852">
    <property type="entry name" value="SM_dom_ATX"/>
</dbReference>
<dbReference type="GO" id="GO:0042149">
    <property type="term" value="P:cellular response to glucose starvation"/>
    <property type="evidence" value="ECO:0007669"/>
    <property type="project" value="EnsemblFungi"/>
</dbReference>
<dbReference type="PANTHER" id="PTHR12854:SF7">
    <property type="entry name" value="ATAXIN-2 HOMOLOG"/>
    <property type="match status" value="1"/>
</dbReference>
<dbReference type="InterPro" id="IPR009604">
    <property type="entry name" value="LsmAD_domain"/>
</dbReference>
<feature type="region of interest" description="Disordered" evidence="1">
    <location>
        <begin position="352"/>
        <end position="422"/>
    </location>
</feature>
<dbReference type="GO" id="GO:1904262">
    <property type="term" value="P:negative regulation of TORC1 signaling"/>
    <property type="evidence" value="ECO:0007669"/>
    <property type="project" value="EnsemblFungi"/>
</dbReference>
<evidence type="ECO:0000313" key="4">
    <source>
        <dbReference type="Proteomes" id="UP000002037"/>
    </source>
</evidence>
<dbReference type="EMBL" id="GG692406">
    <property type="protein sequence ID" value="EER30122.1"/>
    <property type="molecule type" value="Genomic_DNA"/>
</dbReference>
<sequence length="631" mass="70603">MKSQSNRVNNFKNGHRRSSSRASNDDSGNQRLVLLIASAIGKKCIATITDGSRYEGLLVASDVSPAQGSASAPLSVVLLKPKLVSKSLINEKNNLDKLPENLIIQAKDLIDLEVALDLNEEVKPRLGFKKDSDISGQIAFKERELQRWVPEDDMELSLEDDGGEWDQFKVNEEKFGVESTYDEHLYTTRIDTSAPDYHQRVARAEKIAKEIESQATTDRHILEERGIQVDDSGMDEEDKYSGVDRRGDELMAALRNASISNDANKPGNTTTTHRTAHYHNDPAIISSSKQKKPDSIPPKPSVPNESFRLNAQSEINSLREFSANFKIPHKMPQDLLPILAKDKLKQDEILKKQQSEQKKKESKSFKLNPKAAAFTPSAKHATITSPPNFHKSPINPSPKVSHPRPYSSNGSVSSQGSAKKHHHVSAVDFFGGNDKVPTKESQKQKITSFRRGFSMFVTTRTKQKDGNPVVYEKTFQTPPTWDSTVEEAHNKVFARHVAATPFVPSPMMAAPIPYGNKFPMSPQQQQQQAAAAAAMVVQIQQQQQQQQQHIPHHGHPQQPHHPQQQQQQYAMMYQQQFPPQVPMFYGDPTFFPPAGFIPPPAQFGNPNMMMGNPYQYQGNRRYSKKGGPGHS</sequence>
<dbReference type="GO" id="GO:0045727">
    <property type="term" value="P:positive regulation of translation"/>
    <property type="evidence" value="ECO:0007669"/>
    <property type="project" value="EnsemblFungi"/>
</dbReference>
<evidence type="ECO:0000259" key="2">
    <source>
        <dbReference type="SMART" id="SM01272"/>
    </source>
</evidence>
<dbReference type="AlphaFoldDB" id="C5MJB9"/>
<feature type="region of interest" description="Disordered" evidence="1">
    <location>
        <begin position="542"/>
        <end position="569"/>
    </location>
</feature>